<organism evidence="5 6">
    <name type="scientific">Methylococcus capsulatus</name>
    <dbReference type="NCBI Taxonomy" id="414"/>
    <lineage>
        <taxon>Bacteria</taxon>
        <taxon>Pseudomonadati</taxon>
        <taxon>Pseudomonadota</taxon>
        <taxon>Gammaproteobacteria</taxon>
        <taxon>Methylococcales</taxon>
        <taxon>Methylococcaceae</taxon>
        <taxon>Methylococcus</taxon>
    </lineage>
</organism>
<dbReference type="Pfam" id="PF09822">
    <property type="entry name" value="ABC_transp_aux"/>
    <property type="match status" value="1"/>
</dbReference>
<feature type="transmembrane region" description="Helical" evidence="2">
    <location>
        <begin position="592"/>
        <end position="612"/>
    </location>
</feature>
<keyword evidence="1" id="KW-0175">Coiled coil</keyword>
<name>A0ABZ2F4P4_METCP</name>
<keyword evidence="6" id="KW-1185">Reference proteome</keyword>
<feature type="coiled-coil region" evidence="1">
    <location>
        <begin position="521"/>
        <end position="589"/>
    </location>
</feature>
<gene>
    <name evidence="5" type="ORF">N4J17_12965</name>
</gene>
<reference evidence="5 6" key="1">
    <citation type="submission" date="2022-09" db="EMBL/GenBank/DDBJ databases">
        <authorList>
            <person name="Giprobiosintez L."/>
        </authorList>
    </citation>
    <scope>NUCLEOTIDE SEQUENCE [LARGE SCALE GENOMIC DNA]</scope>
    <source>
        <strain evidence="6">VKPM-B-12549 (GBS-15)</strain>
    </source>
</reference>
<evidence type="ECO:0000259" key="3">
    <source>
        <dbReference type="Pfam" id="PF09822"/>
    </source>
</evidence>
<evidence type="ECO:0000313" key="6">
    <source>
        <dbReference type="Proteomes" id="UP001359308"/>
    </source>
</evidence>
<proteinExistence type="predicted"/>
<evidence type="ECO:0000259" key="4">
    <source>
        <dbReference type="Pfam" id="PF23357"/>
    </source>
</evidence>
<accession>A0ABZ2F4P4</accession>
<keyword evidence="2" id="KW-0812">Transmembrane</keyword>
<evidence type="ECO:0000313" key="5">
    <source>
        <dbReference type="EMBL" id="WWF01369.1"/>
    </source>
</evidence>
<protein>
    <submittedName>
        <fullName evidence="5">Gldg family protein</fullName>
    </submittedName>
</protein>
<keyword evidence="2" id="KW-0472">Membrane</keyword>
<dbReference type="RefSeq" id="WP_198321603.1">
    <property type="nucleotide sequence ID" value="NZ_CP104311.1"/>
</dbReference>
<feature type="domain" description="DUF7088" evidence="4">
    <location>
        <begin position="40"/>
        <end position="143"/>
    </location>
</feature>
<dbReference type="EMBL" id="CP104311">
    <property type="protein sequence ID" value="WWF01369.1"/>
    <property type="molecule type" value="Genomic_DNA"/>
</dbReference>
<evidence type="ECO:0000256" key="1">
    <source>
        <dbReference type="SAM" id="Coils"/>
    </source>
</evidence>
<sequence>MTLNRKTLSGSALAVLAVLFVSLTLISNTLFRGVRLDLTENSLYTLSEGSRNILAKLDEPIHLRLYFSDKATAESNRPDVRALRLYFDRVREMLDEMSARAGGKIELEVIDPLPYSEAEDRAAAAGLQGIPLGPSGEKVFLGLEGSNSTDGRATIPFFEPGKEPFLEYDLAKLVHDLATQKKPVVGLVSGLPLAGGFDPQRGDMGSPWTVYEQLSQSFDVRSLDADSLKAVAPEIEVLVVVHPKRLGEDAQYALDQFVLRGGRLMVFVDPHAESDSVGDPMAAMVTPKASDLPALFKAWGVEYKADEAVLDRARAVTVNTAPGTPPSRHPAILRLGKADLDTVDVITANLDTIHLASAGHFRPTKDRETRLTPLLQSSDQAMIVPADRLRFLGDPSALLQDYQPGGERLVLAGRLEGKFKTAFPQRSDPGHLAEAKKTGEILLIADTDLLSDRLWVRSSNFFGQKLLTTFAGNGDLFINAVDNLAGSSDLISIRGRGISARPFTKVEELKAAADDRFRSKERELQHELSETERKLAELQRDKTGDDAFVLSPAQRRELDDFLRRKLEIRKELREVRRQLDADIDALGARLKFINIALVPLLLTLGTLGFIAWNARRGQA</sequence>
<dbReference type="InterPro" id="IPR055396">
    <property type="entry name" value="DUF7088"/>
</dbReference>
<evidence type="ECO:0000256" key="2">
    <source>
        <dbReference type="SAM" id="Phobius"/>
    </source>
</evidence>
<dbReference type="Pfam" id="PF23357">
    <property type="entry name" value="DUF7088"/>
    <property type="match status" value="1"/>
</dbReference>
<dbReference type="Proteomes" id="UP001359308">
    <property type="component" value="Chromosome"/>
</dbReference>
<keyword evidence="2" id="KW-1133">Transmembrane helix</keyword>
<dbReference type="InterPro" id="IPR019196">
    <property type="entry name" value="ABC_transp_unknown"/>
</dbReference>
<feature type="domain" description="ABC-type uncharacterised transport system" evidence="3">
    <location>
        <begin position="182"/>
        <end position="480"/>
    </location>
</feature>